<organism evidence="2 3">
    <name type="scientific">Lactococcus garvieae (strain Lg2)</name>
    <name type="common">Enterococcus seriolicida</name>
    <dbReference type="NCBI Taxonomy" id="420890"/>
    <lineage>
        <taxon>Bacteria</taxon>
        <taxon>Bacillati</taxon>
        <taxon>Bacillota</taxon>
        <taxon>Bacilli</taxon>
        <taxon>Lactobacillales</taxon>
        <taxon>Streptococcaceae</taxon>
        <taxon>Lactococcus</taxon>
    </lineage>
</organism>
<dbReference type="AlphaFoldDB" id="F9VE05"/>
<gene>
    <name evidence="2" type="ordered locus">LCGL_1096</name>
</gene>
<keyword evidence="1" id="KW-0812">Transmembrane</keyword>
<accession>F9VE05</accession>
<reference evidence="2 3" key="1">
    <citation type="journal article" date="2011" name="PLoS ONE">
        <title>Complete genome sequence and comparative analysis of the fish pathogen Lactococcus garvieae.</title>
        <authorList>
            <person name="Morita H."/>
            <person name="Toh H."/>
            <person name="Oshima K."/>
            <person name="Yoshizaki M."/>
            <person name="Kawanishi M."/>
            <person name="Nakaya K."/>
            <person name="Suzuki T."/>
            <person name="Miyauchi E."/>
            <person name="Ishii Y."/>
            <person name="Tanabe S."/>
            <person name="Murakami M."/>
            <person name="Hattori M."/>
        </authorList>
    </citation>
    <scope>NUCLEOTIDE SEQUENCE [LARGE SCALE GENOMIC DNA]</scope>
    <source>
        <strain evidence="2 3">Lg2</strain>
    </source>
</reference>
<evidence type="ECO:0000313" key="2">
    <source>
        <dbReference type="EMBL" id="BAK60556.1"/>
    </source>
</evidence>
<keyword evidence="1" id="KW-1133">Transmembrane helix</keyword>
<sequence length="47" mass="5739">MPLSSYLYRHKNAGLYCLKSSNLLLLIFFLFDRIKEWLKFYLPQLLK</sequence>
<dbReference type="EMBL" id="AP009333">
    <property type="protein sequence ID" value="BAK60556.1"/>
    <property type="molecule type" value="Genomic_DNA"/>
</dbReference>
<keyword evidence="1" id="KW-0472">Membrane</keyword>
<dbReference type="HOGENOM" id="CLU_3169453_0_0_9"/>
<dbReference type="Proteomes" id="UP000008520">
    <property type="component" value="Chromosome"/>
</dbReference>
<proteinExistence type="predicted"/>
<protein>
    <submittedName>
        <fullName evidence="2">Uncharacterized protein</fullName>
    </submittedName>
</protein>
<evidence type="ECO:0000256" key="1">
    <source>
        <dbReference type="SAM" id="Phobius"/>
    </source>
</evidence>
<dbReference type="KEGG" id="lgv:LCGL_1096"/>
<keyword evidence="3" id="KW-1185">Reference proteome</keyword>
<name>F9VE05_LACGL</name>
<feature type="transmembrane region" description="Helical" evidence="1">
    <location>
        <begin position="13"/>
        <end position="31"/>
    </location>
</feature>
<evidence type="ECO:0000313" key="3">
    <source>
        <dbReference type="Proteomes" id="UP000008520"/>
    </source>
</evidence>